<dbReference type="GO" id="GO:0016020">
    <property type="term" value="C:membrane"/>
    <property type="evidence" value="ECO:0007669"/>
    <property type="project" value="InterPro"/>
</dbReference>
<feature type="transmembrane region" description="Helical" evidence="3">
    <location>
        <begin position="154"/>
        <end position="174"/>
    </location>
</feature>
<comment type="caution">
    <text evidence="5">The sequence shown here is derived from an EMBL/GenBank/DDBJ whole genome shotgun (WGS) entry which is preliminary data.</text>
</comment>
<feature type="transmembrane region" description="Helical" evidence="3">
    <location>
        <begin position="74"/>
        <end position="94"/>
    </location>
</feature>
<dbReference type="SUPFAM" id="SSF103481">
    <property type="entry name" value="Multidrug resistance efflux transporter EmrE"/>
    <property type="match status" value="2"/>
</dbReference>
<protein>
    <submittedName>
        <fullName evidence="5">Threonine/homoserine efflux transporter RhtA</fullName>
    </submittedName>
</protein>
<feature type="domain" description="EamA" evidence="4">
    <location>
        <begin position="12"/>
        <end position="145"/>
    </location>
</feature>
<dbReference type="RefSeq" id="WP_133867951.1">
    <property type="nucleotide sequence ID" value="NZ_SOAU01000001.1"/>
</dbReference>
<dbReference type="PANTHER" id="PTHR22911:SF76">
    <property type="entry name" value="EAMA DOMAIN-CONTAINING PROTEIN"/>
    <property type="match status" value="1"/>
</dbReference>
<keyword evidence="3" id="KW-1133">Transmembrane helix</keyword>
<dbReference type="OrthoDB" id="5193305at2"/>
<dbReference type="InterPro" id="IPR037185">
    <property type="entry name" value="EmrE-like"/>
</dbReference>
<evidence type="ECO:0000256" key="1">
    <source>
        <dbReference type="ARBA" id="ARBA00007362"/>
    </source>
</evidence>
<feature type="transmembrane region" description="Helical" evidence="3">
    <location>
        <begin position="221"/>
        <end position="241"/>
    </location>
</feature>
<evidence type="ECO:0000256" key="3">
    <source>
        <dbReference type="SAM" id="Phobius"/>
    </source>
</evidence>
<feature type="transmembrane region" description="Helical" evidence="3">
    <location>
        <begin position="186"/>
        <end position="209"/>
    </location>
</feature>
<gene>
    <name evidence="5" type="ORF">BDK89_1080</name>
</gene>
<feature type="compositionally biased region" description="Low complexity" evidence="2">
    <location>
        <begin position="303"/>
        <end position="312"/>
    </location>
</feature>
<feature type="transmembrane region" description="Helical" evidence="3">
    <location>
        <begin position="43"/>
        <end position="62"/>
    </location>
</feature>
<evidence type="ECO:0000313" key="5">
    <source>
        <dbReference type="EMBL" id="TDT15509.1"/>
    </source>
</evidence>
<keyword evidence="3" id="KW-0812">Transmembrane</keyword>
<proteinExistence type="inferred from homology"/>
<dbReference type="AlphaFoldDB" id="A0A4R7HYD1"/>
<reference evidence="5 6" key="1">
    <citation type="submission" date="2019-03" db="EMBL/GenBank/DDBJ databases">
        <title>Sequencing the genomes of 1000 actinobacteria strains.</title>
        <authorList>
            <person name="Klenk H.-P."/>
        </authorList>
    </citation>
    <scope>NUCLEOTIDE SEQUENCE [LARGE SCALE GENOMIC DNA]</scope>
    <source>
        <strain evidence="5 6">DSM 18936</strain>
    </source>
</reference>
<name>A0A4R7HYD1_9ACTN</name>
<evidence type="ECO:0000256" key="2">
    <source>
        <dbReference type="SAM" id="MobiDB-lite"/>
    </source>
</evidence>
<keyword evidence="3" id="KW-0472">Membrane</keyword>
<accession>A0A4R7HYD1</accession>
<feature type="transmembrane region" description="Helical" evidence="3">
    <location>
        <begin position="248"/>
        <end position="268"/>
    </location>
</feature>
<feature type="region of interest" description="Disordered" evidence="2">
    <location>
        <begin position="303"/>
        <end position="323"/>
    </location>
</feature>
<sequence>MEADPTRSQRLLGLTAVVAAIICFGMSSGIIKWPGAPGSVIAWWRLIGSSILWWSLTLTLRVARDRPLPSRASVVASTPAALCLGLQISLFFTAVTKTSIAHAEFIAALAPLLIIPTGFLVFHEQPNWKALRWGVLSVAGLVIVLLYGPDAGVATWQGDLLMGGVLILTVAYYSTSKYARGKGVPIIDFMSTIMPIGLVTATPIALVLAGDELWPLTWQTWVSIGLLSVLTGMAGHGLLFYAHRSVPIATISVMQVGQPALAAFWGWLIVGEAIALAQVPGMILVMLGIALVVWSSQRAVTRTATATSSPDPGSDPEPGRLVD</sequence>
<feature type="transmembrane region" description="Helical" evidence="3">
    <location>
        <begin position="274"/>
        <end position="294"/>
    </location>
</feature>
<feature type="domain" description="EamA" evidence="4">
    <location>
        <begin position="158"/>
        <end position="293"/>
    </location>
</feature>
<dbReference type="PANTHER" id="PTHR22911">
    <property type="entry name" value="ACYL-MALONYL CONDENSING ENZYME-RELATED"/>
    <property type="match status" value="1"/>
</dbReference>
<evidence type="ECO:0000259" key="4">
    <source>
        <dbReference type="Pfam" id="PF00892"/>
    </source>
</evidence>
<feature type="transmembrane region" description="Helical" evidence="3">
    <location>
        <begin position="100"/>
        <end position="123"/>
    </location>
</feature>
<feature type="transmembrane region" description="Helical" evidence="3">
    <location>
        <begin position="130"/>
        <end position="148"/>
    </location>
</feature>
<evidence type="ECO:0000313" key="6">
    <source>
        <dbReference type="Proteomes" id="UP000294558"/>
    </source>
</evidence>
<dbReference type="EMBL" id="SOAU01000001">
    <property type="protein sequence ID" value="TDT15509.1"/>
    <property type="molecule type" value="Genomic_DNA"/>
</dbReference>
<dbReference type="InterPro" id="IPR000620">
    <property type="entry name" value="EamA_dom"/>
</dbReference>
<dbReference type="Proteomes" id="UP000294558">
    <property type="component" value="Unassembled WGS sequence"/>
</dbReference>
<dbReference type="Pfam" id="PF00892">
    <property type="entry name" value="EamA"/>
    <property type="match status" value="2"/>
</dbReference>
<keyword evidence="6" id="KW-1185">Reference proteome</keyword>
<feature type="transmembrane region" description="Helical" evidence="3">
    <location>
        <begin position="12"/>
        <end position="31"/>
    </location>
</feature>
<comment type="similarity">
    <text evidence="1">Belongs to the EamA transporter family.</text>
</comment>
<organism evidence="5 6">
    <name type="scientific">Ilumatobacter fluminis</name>
    <dbReference type="NCBI Taxonomy" id="467091"/>
    <lineage>
        <taxon>Bacteria</taxon>
        <taxon>Bacillati</taxon>
        <taxon>Actinomycetota</taxon>
        <taxon>Acidimicrobiia</taxon>
        <taxon>Acidimicrobiales</taxon>
        <taxon>Ilumatobacteraceae</taxon>
        <taxon>Ilumatobacter</taxon>
    </lineage>
</organism>